<dbReference type="AlphaFoldDB" id="A0A4Y2C997"/>
<comment type="caution">
    <text evidence="1">The sequence shown here is derived from an EMBL/GenBank/DDBJ whole genome shotgun (WGS) entry which is preliminary data.</text>
</comment>
<evidence type="ECO:0000313" key="2">
    <source>
        <dbReference type="Proteomes" id="UP000499080"/>
    </source>
</evidence>
<sequence>MLSYHYLHLILRYFDVAYSFSFYKMGPRWPSGKVRASGRRVPGSKPDSTKEPPYMWPWFKKYLRLWAKRPPACVVWKLGEEVPTQVSSSNFGSRITRSILKQPSCCS</sequence>
<accession>A0A4Y2C997</accession>
<reference evidence="1 2" key="1">
    <citation type="journal article" date="2019" name="Sci. Rep.">
        <title>Orb-weaving spider Araneus ventricosus genome elucidates the spidroin gene catalogue.</title>
        <authorList>
            <person name="Kono N."/>
            <person name="Nakamura H."/>
            <person name="Ohtoshi R."/>
            <person name="Moran D.A.P."/>
            <person name="Shinohara A."/>
            <person name="Yoshida Y."/>
            <person name="Fujiwara M."/>
            <person name="Mori M."/>
            <person name="Tomita M."/>
            <person name="Arakawa K."/>
        </authorList>
    </citation>
    <scope>NUCLEOTIDE SEQUENCE [LARGE SCALE GENOMIC DNA]</scope>
</reference>
<dbReference type="Proteomes" id="UP000499080">
    <property type="component" value="Unassembled WGS sequence"/>
</dbReference>
<name>A0A4Y2C997_ARAVE</name>
<keyword evidence="2" id="KW-1185">Reference proteome</keyword>
<organism evidence="1 2">
    <name type="scientific">Araneus ventricosus</name>
    <name type="common">Orbweaver spider</name>
    <name type="synonym">Epeira ventricosa</name>
    <dbReference type="NCBI Taxonomy" id="182803"/>
    <lineage>
        <taxon>Eukaryota</taxon>
        <taxon>Metazoa</taxon>
        <taxon>Ecdysozoa</taxon>
        <taxon>Arthropoda</taxon>
        <taxon>Chelicerata</taxon>
        <taxon>Arachnida</taxon>
        <taxon>Araneae</taxon>
        <taxon>Araneomorphae</taxon>
        <taxon>Entelegynae</taxon>
        <taxon>Araneoidea</taxon>
        <taxon>Araneidae</taxon>
        <taxon>Araneus</taxon>
    </lineage>
</organism>
<dbReference type="EMBL" id="BGPR01000163">
    <property type="protein sequence ID" value="GBM01001.1"/>
    <property type="molecule type" value="Genomic_DNA"/>
</dbReference>
<evidence type="ECO:0000313" key="1">
    <source>
        <dbReference type="EMBL" id="GBM01001.1"/>
    </source>
</evidence>
<proteinExistence type="predicted"/>
<protein>
    <submittedName>
        <fullName evidence="1">Uncharacterized protein</fullName>
    </submittedName>
</protein>
<gene>
    <name evidence="1" type="ORF">AVEN_55514_1</name>
</gene>